<reference evidence="2" key="1">
    <citation type="submission" date="2021-02" db="EMBL/GenBank/DDBJ databases">
        <authorList>
            <person name="Nowell W R."/>
        </authorList>
    </citation>
    <scope>NUCLEOTIDE SEQUENCE</scope>
</reference>
<dbReference type="Proteomes" id="UP000663881">
    <property type="component" value="Unassembled WGS sequence"/>
</dbReference>
<dbReference type="OrthoDB" id="2789670at2759"/>
<sequence length="98" mass="11611">MVIYRNCGLRIPIPNNFVNGLFEGFRLVYVVSDLEFMQEVFVSQLRSIEQWTRQRRILNPTLESCTDIFIEKLTSTISNEIINIQEFYLRLSMDIICN</sequence>
<dbReference type="Proteomes" id="UP000663891">
    <property type="component" value="Unassembled WGS sequence"/>
</dbReference>
<dbReference type="InterPro" id="IPR036396">
    <property type="entry name" value="Cyt_P450_sf"/>
</dbReference>
<dbReference type="EMBL" id="CAJOAY010000023">
    <property type="protein sequence ID" value="CAF3492380.1"/>
    <property type="molecule type" value="Genomic_DNA"/>
</dbReference>
<accession>A0A818GQH5</accession>
<dbReference type="GO" id="GO:0020037">
    <property type="term" value="F:heme binding"/>
    <property type="evidence" value="ECO:0007669"/>
    <property type="project" value="InterPro"/>
</dbReference>
<dbReference type="GO" id="GO:0016705">
    <property type="term" value="F:oxidoreductase activity, acting on paired donors, with incorporation or reduction of molecular oxygen"/>
    <property type="evidence" value="ECO:0007669"/>
    <property type="project" value="InterPro"/>
</dbReference>
<evidence type="ECO:0000313" key="2">
    <source>
        <dbReference type="EMBL" id="CAF3492380.1"/>
    </source>
</evidence>
<dbReference type="AlphaFoldDB" id="A0A818GQH5"/>
<dbReference type="EMBL" id="CAJNON010000150">
    <property type="protein sequence ID" value="CAF1036950.1"/>
    <property type="molecule type" value="Genomic_DNA"/>
</dbReference>
<dbReference type="SUPFAM" id="SSF48264">
    <property type="entry name" value="Cytochrome P450"/>
    <property type="match status" value="1"/>
</dbReference>
<protein>
    <submittedName>
        <fullName evidence="2">Uncharacterized protein</fullName>
    </submittedName>
</protein>
<dbReference type="GO" id="GO:0005506">
    <property type="term" value="F:iron ion binding"/>
    <property type="evidence" value="ECO:0007669"/>
    <property type="project" value="InterPro"/>
</dbReference>
<dbReference type="GO" id="GO:0004497">
    <property type="term" value="F:monooxygenase activity"/>
    <property type="evidence" value="ECO:0007669"/>
    <property type="project" value="InterPro"/>
</dbReference>
<dbReference type="Gene3D" id="1.10.630.10">
    <property type="entry name" value="Cytochrome P450"/>
    <property type="match status" value="1"/>
</dbReference>
<name>A0A818GQH5_9BILA</name>
<evidence type="ECO:0000313" key="1">
    <source>
        <dbReference type="EMBL" id="CAF1036950.1"/>
    </source>
</evidence>
<organism evidence="2 3">
    <name type="scientific">Adineta steineri</name>
    <dbReference type="NCBI Taxonomy" id="433720"/>
    <lineage>
        <taxon>Eukaryota</taxon>
        <taxon>Metazoa</taxon>
        <taxon>Spiralia</taxon>
        <taxon>Gnathifera</taxon>
        <taxon>Rotifera</taxon>
        <taxon>Eurotatoria</taxon>
        <taxon>Bdelloidea</taxon>
        <taxon>Adinetida</taxon>
        <taxon>Adinetidae</taxon>
        <taxon>Adineta</taxon>
    </lineage>
</organism>
<proteinExistence type="predicted"/>
<gene>
    <name evidence="2" type="ORF">OKA104_LOCUS1005</name>
    <name evidence="1" type="ORF">VCS650_LOCUS16649</name>
</gene>
<evidence type="ECO:0000313" key="3">
    <source>
        <dbReference type="Proteomes" id="UP000663881"/>
    </source>
</evidence>
<comment type="caution">
    <text evidence="2">The sequence shown here is derived from an EMBL/GenBank/DDBJ whole genome shotgun (WGS) entry which is preliminary data.</text>
</comment>